<gene>
    <name evidence="2" type="ORF">pipiens_010537</name>
</gene>
<dbReference type="EMBL" id="JBEHCU010006723">
    <property type="protein sequence ID" value="KAL1396394.1"/>
    <property type="molecule type" value="Genomic_DNA"/>
</dbReference>
<dbReference type="AlphaFoldDB" id="A0ABD1DAB6"/>
<comment type="caution">
    <text evidence="2">The sequence shown here is derived from an EMBL/GenBank/DDBJ whole genome shotgun (WGS) entry which is preliminary data.</text>
</comment>
<evidence type="ECO:0000313" key="3">
    <source>
        <dbReference type="Proteomes" id="UP001562425"/>
    </source>
</evidence>
<dbReference type="PANTHER" id="PTHR37984">
    <property type="entry name" value="PROTEIN CBG26694"/>
    <property type="match status" value="1"/>
</dbReference>
<feature type="compositionally biased region" description="Acidic residues" evidence="1">
    <location>
        <begin position="255"/>
        <end position="269"/>
    </location>
</feature>
<accession>A0ABD1DAB6</accession>
<dbReference type="PANTHER" id="PTHR37984:SF8">
    <property type="entry name" value="CCHC-TYPE DOMAIN-CONTAINING PROTEIN"/>
    <property type="match status" value="1"/>
</dbReference>
<evidence type="ECO:0000256" key="1">
    <source>
        <dbReference type="SAM" id="MobiDB-lite"/>
    </source>
</evidence>
<sequence length="506" mass="56435">MSNPPAPNAQQQGAPAAPVFINSSIPFPEPLSLNGNLRENVELWKESFETYCIASGVEQLPERVQIATFKSALGPSARKIFNLWPLLPADKDTVAKSSCARNPETAPVKQNRCRASSIAQDLEDEMLRDKIITGIRDMSLKKKMIETENLTSAKVIEMCQAEEATRFEMERNRLLGADQHSVNKIAGDRHQNKRCSFCGKAYHTNLLDCPARGATCNYCQLKNHYETVCKKRKEDEKKQSSSTKKRNRKQVNTVEEPETTEDAEDSESDQESVTLCQYLYSLEKKDDALLKTSIIFLDKNKQESRVQCILDSGATCNVIGESNAKKFIGKKHLQLDDQRAVLKVFGGGKFRSLGRTIIDCVHNGSRYKAVFQVVDFEQMPLLSLKTCLQLKLIQLAPRNFYGRQDVPVADLPQADWRAQPPPGLGKSREKTVCLNPTRKLRHVDTASFLVRNPVPEFANVALSGTAGFESVPRASVVSERLGPPPLLRPVLRGVFGVVVTESPNSF</sequence>
<proteinExistence type="predicted"/>
<feature type="region of interest" description="Disordered" evidence="1">
    <location>
        <begin position="232"/>
        <end position="269"/>
    </location>
</feature>
<organism evidence="2 3">
    <name type="scientific">Culex pipiens pipiens</name>
    <name type="common">Northern house mosquito</name>
    <dbReference type="NCBI Taxonomy" id="38569"/>
    <lineage>
        <taxon>Eukaryota</taxon>
        <taxon>Metazoa</taxon>
        <taxon>Ecdysozoa</taxon>
        <taxon>Arthropoda</taxon>
        <taxon>Hexapoda</taxon>
        <taxon>Insecta</taxon>
        <taxon>Pterygota</taxon>
        <taxon>Neoptera</taxon>
        <taxon>Endopterygota</taxon>
        <taxon>Diptera</taxon>
        <taxon>Nematocera</taxon>
        <taxon>Culicoidea</taxon>
        <taxon>Culicidae</taxon>
        <taxon>Culicinae</taxon>
        <taxon>Culicini</taxon>
        <taxon>Culex</taxon>
        <taxon>Culex</taxon>
    </lineage>
</organism>
<dbReference type="CDD" id="cd05481">
    <property type="entry name" value="retropepsin_like_LTR_1"/>
    <property type="match status" value="1"/>
</dbReference>
<dbReference type="Proteomes" id="UP001562425">
    <property type="component" value="Unassembled WGS sequence"/>
</dbReference>
<evidence type="ECO:0008006" key="4">
    <source>
        <dbReference type="Google" id="ProtNLM"/>
    </source>
</evidence>
<evidence type="ECO:0000313" key="2">
    <source>
        <dbReference type="EMBL" id="KAL1396394.1"/>
    </source>
</evidence>
<name>A0ABD1DAB6_CULPP</name>
<dbReference type="InterPro" id="IPR050951">
    <property type="entry name" value="Retrovirus_Pol_polyprotein"/>
</dbReference>
<keyword evidence="3" id="KW-1185">Reference proteome</keyword>
<reference evidence="2 3" key="1">
    <citation type="submission" date="2024-05" db="EMBL/GenBank/DDBJ databases">
        <title>Culex pipiens pipiens assembly and annotation.</title>
        <authorList>
            <person name="Alout H."/>
            <person name="Durand T."/>
        </authorList>
    </citation>
    <scope>NUCLEOTIDE SEQUENCE [LARGE SCALE GENOMIC DNA]</scope>
    <source>
        <strain evidence="2">HA-2024</strain>
        <tissue evidence="2">Whole body</tissue>
    </source>
</reference>
<protein>
    <recommendedName>
        <fullName evidence="4">Peptidase A2 domain-containing protein</fullName>
    </recommendedName>
</protein>